<accession>A0A1B0A3L7</accession>
<reference evidence="2" key="1">
    <citation type="submission" date="2014-03" db="EMBL/GenBank/DDBJ databases">
        <authorList>
            <person name="Aksoy S."/>
            <person name="Warren W."/>
            <person name="Wilson R.K."/>
        </authorList>
    </citation>
    <scope>NUCLEOTIDE SEQUENCE [LARGE SCALE GENOMIC DNA]</scope>
    <source>
        <strain evidence="2">IAEA</strain>
    </source>
</reference>
<keyword evidence="2" id="KW-1185">Reference proteome</keyword>
<name>A0A1B0A3L7_GLOPL</name>
<dbReference type="Proteomes" id="UP000092445">
    <property type="component" value="Unassembled WGS sequence"/>
</dbReference>
<sequence length="208" mass="23829">MKHNGPAALYKYESSDIELTQESPVKNELQANSWQYNEWNDGLHRVLNAPQSKNKAVNGYRKLLAVAEHISTLVLTSFAELQPSSLHLSHLNLRASHSQELSAHSRNISGQQSSANLIYSTDLEQAYFERKRKKRLFKSKRRQCLNLSKLTITNVKGDWCKTNNLESHSPSPQKYAELHHAWNISSDRRSLTADICNEEELIQNLTIF</sequence>
<reference evidence="1" key="2">
    <citation type="submission" date="2020-05" db="UniProtKB">
        <authorList>
            <consortium name="EnsemblMetazoa"/>
        </authorList>
    </citation>
    <scope>IDENTIFICATION</scope>
    <source>
        <strain evidence="1">IAEA</strain>
    </source>
</reference>
<dbReference type="VEuPathDB" id="VectorBase:GPAI033418"/>
<organism evidence="1 2">
    <name type="scientific">Glossina pallidipes</name>
    <name type="common">Tsetse fly</name>
    <dbReference type="NCBI Taxonomy" id="7398"/>
    <lineage>
        <taxon>Eukaryota</taxon>
        <taxon>Metazoa</taxon>
        <taxon>Ecdysozoa</taxon>
        <taxon>Arthropoda</taxon>
        <taxon>Hexapoda</taxon>
        <taxon>Insecta</taxon>
        <taxon>Pterygota</taxon>
        <taxon>Neoptera</taxon>
        <taxon>Endopterygota</taxon>
        <taxon>Diptera</taxon>
        <taxon>Brachycera</taxon>
        <taxon>Muscomorpha</taxon>
        <taxon>Hippoboscoidea</taxon>
        <taxon>Glossinidae</taxon>
        <taxon>Glossina</taxon>
    </lineage>
</organism>
<protein>
    <submittedName>
        <fullName evidence="1">Uncharacterized protein</fullName>
    </submittedName>
</protein>
<dbReference type="EnsemblMetazoa" id="GPAI033418-RA">
    <property type="protein sequence ID" value="GPAI033418-PA"/>
    <property type="gene ID" value="GPAI033418"/>
</dbReference>
<dbReference type="AlphaFoldDB" id="A0A1B0A3L7"/>
<evidence type="ECO:0000313" key="2">
    <source>
        <dbReference type="Proteomes" id="UP000092445"/>
    </source>
</evidence>
<proteinExistence type="predicted"/>
<evidence type="ECO:0000313" key="1">
    <source>
        <dbReference type="EnsemblMetazoa" id="GPAI033418-PA"/>
    </source>
</evidence>